<evidence type="ECO:0000313" key="1">
    <source>
        <dbReference type="EMBL" id="MEQ2277787.1"/>
    </source>
</evidence>
<dbReference type="EMBL" id="JAHRIM010092539">
    <property type="protein sequence ID" value="MEQ2277787.1"/>
    <property type="molecule type" value="Genomic_DNA"/>
</dbReference>
<gene>
    <name evidence="1" type="ORF">XENORESO_007602</name>
</gene>
<accession>A0ABV0X7E2</accession>
<comment type="caution">
    <text evidence="1">The sequence shown here is derived from an EMBL/GenBank/DDBJ whole genome shotgun (WGS) entry which is preliminary data.</text>
</comment>
<reference evidence="1 2" key="1">
    <citation type="submission" date="2021-06" db="EMBL/GenBank/DDBJ databases">
        <authorList>
            <person name="Palmer J.M."/>
        </authorList>
    </citation>
    <scope>NUCLEOTIDE SEQUENCE [LARGE SCALE GENOMIC DNA]</scope>
    <source>
        <strain evidence="1 2">XR_2019</strain>
        <tissue evidence="1">Muscle</tissue>
    </source>
</reference>
<dbReference type="Proteomes" id="UP001444071">
    <property type="component" value="Unassembled WGS sequence"/>
</dbReference>
<organism evidence="1 2">
    <name type="scientific">Xenotaenia resolanae</name>
    <dbReference type="NCBI Taxonomy" id="208358"/>
    <lineage>
        <taxon>Eukaryota</taxon>
        <taxon>Metazoa</taxon>
        <taxon>Chordata</taxon>
        <taxon>Craniata</taxon>
        <taxon>Vertebrata</taxon>
        <taxon>Euteleostomi</taxon>
        <taxon>Actinopterygii</taxon>
        <taxon>Neopterygii</taxon>
        <taxon>Teleostei</taxon>
        <taxon>Neoteleostei</taxon>
        <taxon>Acanthomorphata</taxon>
        <taxon>Ovalentaria</taxon>
        <taxon>Atherinomorphae</taxon>
        <taxon>Cyprinodontiformes</taxon>
        <taxon>Goodeidae</taxon>
        <taxon>Xenotaenia</taxon>
    </lineage>
</organism>
<sequence>MFPPSVEYVQELHARWTDTRAFSRQMAGPWFGLGHMLPVKSGIAFVIVPPYEALRPVVRDHSAVSRTICSECLRLACPIGPDRELTVPSAVGPVPLFHWTGLGLVDASLMKLELGCTLSTLVPFHILTNKEVLQAISPGNWFTSVNLTDASVRFVIQGRHFQFRVFLFGLSFSPRVFTLCVPV</sequence>
<name>A0ABV0X7E2_9TELE</name>
<proteinExistence type="predicted"/>
<protein>
    <submittedName>
        <fullName evidence="1">Uncharacterized protein</fullName>
    </submittedName>
</protein>
<evidence type="ECO:0000313" key="2">
    <source>
        <dbReference type="Proteomes" id="UP001444071"/>
    </source>
</evidence>
<keyword evidence="2" id="KW-1185">Reference proteome</keyword>